<accession>A0A3D8HI71</accession>
<evidence type="ECO:0000313" key="5">
    <source>
        <dbReference type="Proteomes" id="UP000629596"/>
    </source>
</evidence>
<protein>
    <submittedName>
        <fullName evidence="3">DUF3244 domain-containing protein</fullName>
    </submittedName>
</protein>
<evidence type="ECO:0000313" key="4">
    <source>
        <dbReference type="Proteomes" id="UP000256321"/>
    </source>
</evidence>
<dbReference type="EMBL" id="QREV01000006">
    <property type="protein sequence ID" value="RDU50392.1"/>
    <property type="molecule type" value="Genomic_DNA"/>
</dbReference>
<evidence type="ECO:0000256" key="1">
    <source>
        <dbReference type="SAM" id="SignalP"/>
    </source>
</evidence>
<dbReference type="EMBL" id="JACRTI010000006">
    <property type="protein sequence ID" value="MBC8600909.1"/>
    <property type="molecule type" value="Genomic_DNA"/>
</dbReference>
<dbReference type="Proteomes" id="UP000256321">
    <property type="component" value="Unassembled WGS sequence"/>
</dbReference>
<dbReference type="Gene3D" id="2.60.40.3080">
    <property type="match status" value="1"/>
</dbReference>
<feature type="chain" id="PRO_5017535535" evidence="1">
    <location>
        <begin position="23"/>
        <end position="117"/>
    </location>
</feature>
<keyword evidence="5" id="KW-1185">Reference proteome</keyword>
<feature type="signal peptide" evidence="1">
    <location>
        <begin position="1"/>
        <end position="22"/>
    </location>
</feature>
<evidence type="ECO:0000313" key="3">
    <source>
        <dbReference type="EMBL" id="RDU50392.1"/>
    </source>
</evidence>
<dbReference type="InterPro" id="IPR021638">
    <property type="entry name" value="DUF3244"/>
</dbReference>
<organism evidence="3 4">
    <name type="scientific">Parabacteroides acidifaciens</name>
    <dbReference type="NCBI Taxonomy" id="2290935"/>
    <lineage>
        <taxon>Bacteria</taxon>
        <taxon>Pseudomonadati</taxon>
        <taxon>Bacteroidota</taxon>
        <taxon>Bacteroidia</taxon>
        <taxon>Bacteroidales</taxon>
        <taxon>Tannerellaceae</taxon>
        <taxon>Parabacteroides</taxon>
    </lineage>
</organism>
<sequence>MKTFRKIGCLLLIAVLSFPCFAKKRINLEGKWDVTKSVILKQPIQAWVEDNNKDLLLEFSANLGTVEVTVINSAGEVVYKQSVEAQPSVVISLEEEVKEGDMLFIMCGENFINGKIN</sequence>
<dbReference type="RefSeq" id="WP_115498429.1">
    <property type="nucleotide sequence ID" value="NZ_JACRTI010000006.1"/>
</dbReference>
<dbReference type="AlphaFoldDB" id="A0A3D8HI71"/>
<dbReference type="Proteomes" id="UP000629596">
    <property type="component" value="Unassembled WGS sequence"/>
</dbReference>
<gene>
    <name evidence="3" type="ORF">DWU89_04205</name>
    <name evidence="2" type="ORF">H8784_04145</name>
</gene>
<name>A0A3D8HI71_9BACT</name>
<reference evidence="2 5" key="2">
    <citation type="submission" date="2020-08" db="EMBL/GenBank/DDBJ databases">
        <title>Genome public.</title>
        <authorList>
            <person name="Liu C."/>
            <person name="Sun Q."/>
        </authorList>
    </citation>
    <scope>NUCLEOTIDE SEQUENCE [LARGE SCALE GENOMIC DNA]</scope>
    <source>
        <strain evidence="2 5">426_9</strain>
    </source>
</reference>
<reference evidence="3 4" key="1">
    <citation type="submission" date="2018-07" db="EMBL/GenBank/DDBJ databases">
        <title>Parabacteroides acidifaciens nov. sp., isolated from human feces.</title>
        <authorList>
            <person name="Wang Y.J."/>
        </authorList>
    </citation>
    <scope>NUCLEOTIDE SEQUENCE [LARGE SCALE GENOMIC DNA]</scope>
    <source>
        <strain evidence="3 4">426-9</strain>
    </source>
</reference>
<dbReference type="Pfam" id="PF11589">
    <property type="entry name" value="DUF3244"/>
    <property type="match status" value="1"/>
</dbReference>
<keyword evidence="1" id="KW-0732">Signal</keyword>
<proteinExistence type="predicted"/>
<comment type="caution">
    <text evidence="3">The sequence shown here is derived from an EMBL/GenBank/DDBJ whole genome shotgun (WGS) entry which is preliminary data.</text>
</comment>
<evidence type="ECO:0000313" key="2">
    <source>
        <dbReference type="EMBL" id="MBC8600909.1"/>
    </source>
</evidence>